<keyword evidence="4" id="KW-1185">Reference proteome</keyword>
<comment type="caution">
    <text evidence="3">The sequence shown here is derived from an EMBL/GenBank/DDBJ whole genome shotgun (WGS) entry which is preliminary data.</text>
</comment>
<feature type="signal peptide" evidence="2">
    <location>
        <begin position="1"/>
        <end position="19"/>
    </location>
</feature>
<feature type="coiled-coil region" evidence="1">
    <location>
        <begin position="235"/>
        <end position="269"/>
    </location>
</feature>
<dbReference type="AlphaFoldDB" id="A0AAV9VAE5"/>
<organism evidence="3 4">
    <name type="scientific">Orbilia brochopaga</name>
    <dbReference type="NCBI Taxonomy" id="3140254"/>
    <lineage>
        <taxon>Eukaryota</taxon>
        <taxon>Fungi</taxon>
        <taxon>Dikarya</taxon>
        <taxon>Ascomycota</taxon>
        <taxon>Pezizomycotina</taxon>
        <taxon>Orbiliomycetes</taxon>
        <taxon>Orbiliales</taxon>
        <taxon>Orbiliaceae</taxon>
        <taxon>Orbilia</taxon>
    </lineage>
</organism>
<feature type="chain" id="PRO_5043339755" evidence="2">
    <location>
        <begin position="20"/>
        <end position="462"/>
    </location>
</feature>
<reference evidence="3 4" key="1">
    <citation type="submission" date="2019-10" db="EMBL/GenBank/DDBJ databases">
        <authorList>
            <person name="Palmer J.M."/>
        </authorList>
    </citation>
    <scope>NUCLEOTIDE SEQUENCE [LARGE SCALE GENOMIC DNA]</scope>
    <source>
        <strain evidence="3 4">TWF696</strain>
    </source>
</reference>
<evidence type="ECO:0000256" key="2">
    <source>
        <dbReference type="SAM" id="SignalP"/>
    </source>
</evidence>
<dbReference type="Gene3D" id="1.20.1170.10">
    <property type="match status" value="1"/>
</dbReference>
<evidence type="ECO:0000256" key="1">
    <source>
        <dbReference type="SAM" id="Coils"/>
    </source>
</evidence>
<feature type="coiled-coil region" evidence="1">
    <location>
        <begin position="182"/>
        <end position="209"/>
    </location>
</feature>
<keyword evidence="2" id="KW-0732">Signal</keyword>
<evidence type="ECO:0000313" key="4">
    <source>
        <dbReference type="Proteomes" id="UP001375240"/>
    </source>
</evidence>
<accession>A0AAV9VAE5</accession>
<sequence length="462" mass="51804">MVLLGKLFAVLALCSSSYAAAVTTRAQSAVYIRTAHEEELAAGILETPLIFGKAKPDKANPQASFLFSNPSFYALQRYVYNGMQLSKNRRTFEDTYNRAQFNEAVGQPGVYNLTMKTFVGINSHCTNFWTNTVGQMTLFAENISLFGRTAGKVYAEMSRRLDIIASVPNNQRETNNTWMSSIADVNKHAERLQRQMQIAHNQSAQLLANINTFRGQTINDLSNLNQVDRLLNNSNVNVYKRVAEQNAEIQRLKSEADMAQSDYDTASKKVSVGKWTYVWYWPIGTIVYLVMRPKWLDEMEAATQRKKAGLAELKDTEAKLRTFIQVTDDLNLLQLQTGSVLEYIDQAVNLLGNCTDAFSHMSASLSALKVELESEGHDTNPETIKPKWFSDESFRMSLMASAEHWEDIYAEAAAFKGTAAINIVSLNEAVQLYEQKAPTVYNALGWNSNIIAGRGIMPSLFK</sequence>
<proteinExistence type="predicted"/>
<gene>
    <name evidence="3" type="ORF">TWF696_004565</name>
</gene>
<dbReference type="SUPFAM" id="SSF58100">
    <property type="entry name" value="Bacterial hemolysins"/>
    <property type="match status" value="1"/>
</dbReference>
<dbReference type="CDD" id="cd22656">
    <property type="entry name" value="ClyA_Cry6Aa-like"/>
    <property type="match status" value="1"/>
</dbReference>
<keyword evidence="1" id="KW-0175">Coiled coil</keyword>
<evidence type="ECO:0000313" key="3">
    <source>
        <dbReference type="EMBL" id="KAK6355468.1"/>
    </source>
</evidence>
<name>A0AAV9VAE5_9PEZI</name>
<dbReference type="EMBL" id="JAVHNQ010000002">
    <property type="protein sequence ID" value="KAK6355468.1"/>
    <property type="molecule type" value="Genomic_DNA"/>
</dbReference>
<dbReference type="Proteomes" id="UP001375240">
    <property type="component" value="Unassembled WGS sequence"/>
</dbReference>
<protein>
    <submittedName>
        <fullName evidence="3">Uncharacterized protein</fullName>
    </submittedName>
</protein>